<protein>
    <submittedName>
        <fullName evidence="1">Uncharacterized protein</fullName>
    </submittedName>
</protein>
<gene>
    <name evidence="1" type="ORF">MKW98_019484</name>
</gene>
<reference evidence="1" key="1">
    <citation type="submission" date="2022-04" db="EMBL/GenBank/DDBJ databases">
        <title>A functionally conserved STORR gene fusion in Papaver species that diverged 16.8 million years ago.</title>
        <authorList>
            <person name="Catania T."/>
        </authorList>
    </citation>
    <scope>NUCLEOTIDE SEQUENCE</scope>
    <source>
        <strain evidence="1">S-188037</strain>
    </source>
</reference>
<evidence type="ECO:0000313" key="2">
    <source>
        <dbReference type="Proteomes" id="UP001202328"/>
    </source>
</evidence>
<evidence type="ECO:0000313" key="1">
    <source>
        <dbReference type="EMBL" id="KAI3874911.1"/>
    </source>
</evidence>
<comment type="caution">
    <text evidence="1">The sequence shown here is derived from an EMBL/GenBank/DDBJ whole genome shotgun (WGS) entry which is preliminary data.</text>
</comment>
<organism evidence="1 2">
    <name type="scientific">Papaver atlanticum</name>
    <dbReference type="NCBI Taxonomy" id="357466"/>
    <lineage>
        <taxon>Eukaryota</taxon>
        <taxon>Viridiplantae</taxon>
        <taxon>Streptophyta</taxon>
        <taxon>Embryophyta</taxon>
        <taxon>Tracheophyta</taxon>
        <taxon>Spermatophyta</taxon>
        <taxon>Magnoliopsida</taxon>
        <taxon>Ranunculales</taxon>
        <taxon>Papaveraceae</taxon>
        <taxon>Papaveroideae</taxon>
        <taxon>Papaver</taxon>
    </lineage>
</organism>
<dbReference type="Proteomes" id="UP001202328">
    <property type="component" value="Unassembled WGS sequence"/>
</dbReference>
<proteinExistence type="predicted"/>
<sequence>MRIPVGELYLYTALGGIRPSVFEDFTNHDIQGMGKLRQIWEPAAIEGVNSSATDRKICFFMKCNSLEFGPVSQSPIFLI</sequence>
<name>A0AAD4XA27_9MAGN</name>
<accession>A0AAD4XA27</accession>
<keyword evidence="2" id="KW-1185">Reference proteome</keyword>
<dbReference type="EMBL" id="JAJJMB010012638">
    <property type="protein sequence ID" value="KAI3874911.1"/>
    <property type="molecule type" value="Genomic_DNA"/>
</dbReference>
<dbReference type="AlphaFoldDB" id="A0AAD4XA27"/>